<dbReference type="GO" id="GO:0006887">
    <property type="term" value="P:exocytosis"/>
    <property type="evidence" value="ECO:0007669"/>
    <property type="project" value="UniProtKB-KW"/>
</dbReference>
<keyword evidence="8" id="KW-0638">Presynaptic neurotoxin</keyword>
<accession>A0A8X7CU72</accession>
<dbReference type="Proteomes" id="UP000886998">
    <property type="component" value="Unassembled WGS sequence"/>
</dbReference>
<keyword evidence="4" id="KW-0964">Secreted</keyword>
<evidence type="ECO:0000313" key="12">
    <source>
        <dbReference type="Proteomes" id="UP000886998"/>
    </source>
</evidence>
<keyword evidence="12" id="KW-1185">Reference proteome</keyword>
<keyword evidence="10" id="KW-0472">Membrane</keyword>
<comment type="caution">
    <text evidence="11">The sequence shown here is derived from an EMBL/GenBank/DDBJ whole genome shotgun (WGS) entry which is preliminary data.</text>
</comment>
<keyword evidence="10" id="KW-1133">Transmembrane helix</keyword>
<evidence type="ECO:0000313" key="11">
    <source>
        <dbReference type="EMBL" id="GFY79820.1"/>
    </source>
</evidence>
<evidence type="ECO:0000256" key="3">
    <source>
        <dbReference type="ARBA" id="ARBA00022483"/>
    </source>
</evidence>
<evidence type="ECO:0000256" key="6">
    <source>
        <dbReference type="ARBA" id="ARBA00022656"/>
    </source>
</evidence>
<keyword evidence="9" id="KW-1053">Target membrane</keyword>
<dbReference type="AlphaFoldDB" id="A0A8X7CU72"/>
<evidence type="ECO:0000256" key="8">
    <source>
        <dbReference type="ARBA" id="ARBA00023028"/>
    </source>
</evidence>
<dbReference type="GO" id="GO:0044218">
    <property type="term" value="C:other organism cell membrane"/>
    <property type="evidence" value="ECO:0007669"/>
    <property type="project" value="UniProtKB-KW"/>
</dbReference>
<dbReference type="GO" id="GO:0044231">
    <property type="term" value="C:host cell presynaptic membrane"/>
    <property type="evidence" value="ECO:0007669"/>
    <property type="project" value="UniProtKB-KW"/>
</dbReference>
<keyword evidence="6" id="KW-0800">Toxin</keyword>
<gene>
    <name evidence="11" type="primary">WRi_003100</name>
    <name evidence="11" type="ORF">TNIN_54721</name>
</gene>
<evidence type="ECO:0000256" key="1">
    <source>
        <dbReference type="ARBA" id="ARBA00004175"/>
    </source>
</evidence>
<evidence type="ECO:0000256" key="9">
    <source>
        <dbReference type="ARBA" id="ARBA00023298"/>
    </source>
</evidence>
<proteinExistence type="predicted"/>
<protein>
    <submittedName>
        <fullName evidence="11">Ankyrin repeat domain protein</fullName>
    </submittedName>
</protein>
<dbReference type="SUPFAM" id="SSF48403">
    <property type="entry name" value="Ankyrin repeat"/>
    <property type="match status" value="1"/>
</dbReference>
<feature type="transmembrane region" description="Helical" evidence="10">
    <location>
        <begin position="193"/>
        <end position="211"/>
    </location>
</feature>
<dbReference type="InterPro" id="IPR036770">
    <property type="entry name" value="Ankyrin_rpt-contain_sf"/>
</dbReference>
<organism evidence="11 12">
    <name type="scientific">Trichonephila inaurata madagascariensis</name>
    <dbReference type="NCBI Taxonomy" id="2747483"/>
    <lineage>
        <taxon>Eukaryota</taxon>
        <taxon>Metazoa</taxon>
        <taxon>Ecdysozoa</taxon>
        <taxon>Arthropoda</taxon>
        <taxon>Chelicerata</taxon>
        <taxon>Arachnida</taxon>
        <taxon>Araneae</taxon>
        <taxon>Araneomorphae</taxon>
        <taxon>Entelegynae</taxon>
        <taxon>Araneoidea</taxon>
        <taxon>Nephilidae</taxon>
        <taxon>Trichonephila</taxon>
        <taxon>Trichonephila inaurata</taxon>
    </lineage>
</organism>
<dbReference type="GO" id="GO:0090729">
    <property type="term" value="F:toxin activity"/>
    <property type="evidence" value="ECO:0007669"/>
    <property type="project" value="UniProtKB-KW"/>
</dbReference>
<dbReference type="Gene3D" id="1.25.40.20">
    <property type="entry name" value="Ankyrin repeat-containing domain"/>
    <property type="match status" value="1"/>
</dbReference>
<reference evidence="11" key="1">
    <citation type="submission" date="2020-08" db="EMBL/GenBank/DDBJ databases">
        <title>Multicomponent nature underlies the extraordinary mechanical properties of spider dragline silk.</title>
        <authorList>
            <person name="Kono N."/>
            <person name="Nakamura H."/>
            <person name="Mori M."/>
            <person name="Yoshida Y."/>
            <person name="Ohtoshi R."/>
            <person name="Malay A.D."/>
            <person name="Moran D.A.P."/>
            <person name="Tomita M."/>
            <person name="Numata K."/>
            <person name="Arakawa K."/>
        </authorList>
    </citation>
    <scope>NUCLEOTIDE SEQUENCE</scope>
</reference>
<evidence type="ECO:0000256" key="7">
    <source>
        <dbReference type="ARBA" id="ARBA00022699"/>
    </source>
</evidence>
<evidence type="ECO:0000256" key="4">
    <source>
        <dbReference type="ARBA" id="ARBA00022525"/>
    </source>
</evidence>
<dbReference type="GO" id="GO:0005576">
    <property type="term" value="C:extracellular region"/>
    <property type="evidence" value="ECO:0007669"/>
    <property type="project" value="UniProtKB-SubCell"/>
</dbReference>
<keyword evidence="5" id="KW-1052">Target cell membrane</keyword>
<dbReference type="EMBL" id="BMAV01023781">
    <property type="protein sequence ID" value="GFY79820.1"/>
    <property type="molecule type" value="Genomic_DNA"/>
</dbReference>
<evidence type="ECO:0000256" key="10">
    <source>
        <dbReference type="SAM" id="Phobius"/>
    </source>
</evidence>
<name>A0A8X7CU72_9ARAC</name>
<keyword evidence="3" id="KW-0268">Exocytosis</keyword>
<keyword evidence="10" id="KW-0812">Transmembrane</keyword>
<evidence type="ECO:0000256" key="2">
    <source>
        <dbReference type="ARBA" id="ARBA00004613"/>
    </source>
</evidence>
<evidence type="ECO:0000256" key="5">
    <source>
        <dbReference type="ARBA" id="ARBA00022537"/>
    </source>
</evidence>
<keyword evidence="7" id="KW-0528">Neurotoxin</keyword>
<feature type="transmembrane region" description="Helical" evidence="10">
    <location>
        <begin position="165"/>
        <end position="187"/>
    </location>
</feature>
<sequence>MIRSTDEIEKFLSANEANVSWRYTGPFDKTRQIVQADNLLHLAARIGNVEKFLSIFKKSIESDARLLEYNNDQENPFHISAKMGMLPDVVKGIFKHLESEKTNPNSDSKKLENVKNYVKEALCNRCALDKSKKTPLDWVSKTVKKEIKEIAGIKDSFICNQKFRLCLYIVGAIACIAALCLSLYLLFSVSQSLALASMAGIISGGAAYLSGKVFSEIHDLHDVSTPVETFNNTDLARVTA</sequence>
<comment type="subcellular location">
    <subcellularLocation>
        <location evidence="2">Secreted</location>
    </subcellularLocation>
    <subcellularLocation>
        <location evidence="1">Target cell membrane</location>
    </subcellularLocation>
</comment>